<evidence type="ECO:0000313" key="4">
    <source>
        <dbReference type="WBParaSite" id="ASIM_0000241001-mRNA-1"/>
    </source>
</evidence>
<dbReference type="WBParaSite" id="ASIM_0000241001-mRNA-1">
    <property type="protein sequence ID" value="ASIM_0000241001-mRNA-1"/>
    <property type="gene ID" value="ASIM_0000241001"/>
</dbReference>
<name>A0A0M3J4E2_ANISI</name>
<evidence type="ECO:0000313" key="3">
    <source>
        <dbReference type="Proteomes" id="UP000267096"/>
    </source>
</evidence>
<organism evidence="4">
    <name type="scientific">Anisakis simplex</name>
    <name type="common">Herring worm</name>
    <dbReference type="NCBI Taxonomy" id="6269"/>
    <lineage>
        <taxon>Eukaryota</taxon>
        <taxon>Metazoa</taxon>
        <taxon>Ecdysozoa</taxon>
        <taxon>Nematoda</taxon>
        <taxon>Chromadorea</taxon>
        <taxon>Rhabditida</taxon>
        <taxon>Spirurina</taxon>
        <taxon>Ascaridomorpha</taxon>
        <taxon>Ascaridoidea</taxon>
        <taxon>Anisakidae</taxon>
        <taxon>Anisakis</taxon>
        <taxon>Anisakis simplex complex</taxon>
    </lineage>
</organism>
<keyword evidence="1" id="KW-0472">Membrane</keyword>
<gene>
    <name evidence="2" type="ORF">ASIM_LOCUS2275</name>
</gene>
<proteinExistence type="predicted"/>
<reference evidence="2 3" key="2">
    <citation type="submission" date="2018-11" db="EMBL/GenBank/DDBJ databases">
        <authorList>
            <consortium name="Pathogen Informatics"/>
        </authorList>
    </citation>
    <scope>NUCLEOTIDE SEQUENCE [LARGE SCALE GENOMIC DNA]</scope>
</reference>
<keyword evidence="1" id="KW-0812">Transmembrane</keyword>
<sequence length="56" mass="6915">MAIKVVTFHHNDFRQFVFNQTIPQHRCRIQTPFQFIIIFNRMNYLAYVLLVLRVYL</sequence>
<protein>
    <submittedName>
        <fullName evidence="2 4">Uncharacterized protein</fullName>
    </submittedName>
</protein>
<accession>A0A0M3J4E2</accession>
<dbReference type="EMBL" id="UYRR01002963">
    <property type="protein sequence ID" value="VDK19804.1"/>
    <property type="molecule type" value="Genomic_DNA"/>
</dbReference>
<dbReference type="Proteomes" id="UP000267096">
    <property type="component" value="Unassembled WGS sequence"/>
</dbReference>
<evidence type="ECO:0000313" key="2">
    <source>
        <dbReference type="EMBL" id="VDK19804.1"/>
    </source>
</evidence>
<feature type="transmembrane region" description="Helical" evidence="1">
    <location>
        <begin position="35"/>
        <end position="55"/>
    </location>
</feature>
<keyword evidence="3" id="KW-1185">Reference proteome</keyword>
<evidence type="ECO:0000256" key="1">
    <source>
        <dbReference type="SAM" id="Phobius"/>
    </source>
</evidence>
<dbReference type="AlphaFoldDB" id="A0A0M3J4E2"/>
<keyword evidence="1" id="KW-1133">Transmembrane helix</keyword>
<reference evidence="4" key="1">
    <citation type="submission" date="2017-02" db="UniProtKB">
        <authorList>
            <consortium name="WormBaseParasite"/>
        </authorList>
    </citation>
    <scope>IDENTIFICATION</scope>
</reference>